<feature type="region of interest" description="Disordered" evidence="1">
    <location>
        <begin position="171"/>
        <end position="269"/>
    </location>
</feature>
<feature type="compositionally biased region" description="Basic and acidic residues" evidence="1">
    <location>
        <begin position="188"/>
        <end position="205"/>
    </location>
</feature>
<dbReference type="PhylomeDB" id="B4PGJ0"/>
<name>B4PGJ0_DROYA</name>
<dbReference type="KEGG" id="dya:Dyak_GE20718"/>
<keyword evidence="3" id="KW-1185">Reference proteome</keyword>
<gene>
    <name evidence="2" type="primary">Dyak\GE20718</name>
    <name evidence="2" type="synonym">dyak_GLEANR_4543</name>
    <name evidence="2" type="synonym">GE20718</name>
    <name evidence="2" type="ORF">Dyak_GE20718</name>
</gene>
<accession>B4PGJ0</accession>
<dbReference type="HOGENOM" id="CLU_486872_0_0_1"/>
<reference evidence="2 3" key="2">
    <citation type="journal article" date="2007" name="PLoS Biol.">
        <title>Principles of genome evolution in the Drosophila melanogaster species group.</title>
        <authorList>
            <person name="Ranz J.M."/>
            <person name="Maurin D."/>
            <person name="Chan Y.S."/>
            <person name="von Grotthuss M."/>
            <person name="Hillier L.W."/>
            <person name="Roote J."/>
            <person name="Ashburner M."/>
            <person name="Bergman C.M."/>
        </authorList>
    </citation>
    <scope>NUCLEOTIDE SEQUENCE [LARGE SCALE GENOMIC DNA]</scope>
    <source>
        <strain evidence="3">Tai18E2 / Tucson 14021-0261.01</strain>
    </source>
</reference>
<feature type="compositionally biased region" description="Polar residues" evidence="1">
    <location>
        <begin position="217"/>
        <end position="227"/>
    </location>
</feature>
<evidence type="ECO:0008006" key="4">
    <source>
        <dbReference type="Google" id="ProtNLM"/>
    </source>
</evidence>
<dbReference type="OMA" id="DATTEWT"/>
<feature type="region of interest" description="Disordered" evidence="1">
    <location>
        <begin position="313"/>
        <end position="345"/>
    </location>
</feature>
<proteinExistence type="predicted"/>
<dbReference type="EMBL" id="CM000159">
    <property type="protein sequence ID" value="EDW93208.1"/>
    <property type="molecule type" value="Genomic_DNA"/>
</dbReference>
<feature type="compositionally biased region" description="Low complexity" evidence="1">
    <location>
        <begin position="228"/>
        <end position="252"/>
    </location>
</feature>
<organism evidence="2 3">
    <name type="scientific">Drosophila yakuba</name>
    <name type="common">Fruit fly</name>
    <dbReference type="NCBI Taxonomy" id="7245"/>
    <lineage>
        <taxon>Eukaryota</taxon>
        <taxon>Metazoa</taxon>
        <taxon>Ecdysozoa</taxon>
        <taxon>Arthropoda</taxon>
        <taxon>Hexapoda</taxon>
        <taxon>Insecta</taxon>
        <taxon>Pterygota</taxon>
        <taxon>Neoptera</taxon>
        <taxon>Endopterygota</taxon>
        <taxon>Diptera</taxon>
        <taxon>Brachycera</taxon>
        <taxon>Muscomorpha</taxon>
        <taxon>Ephydroidea</taxon>
        <taxon>Drosophilidae</taxon>
        <taxon>Drosophila</taxon>
        <taxon>Sophophora</taxon>
    </lineage>
</organism>
<evidence type="ECO:0000313" key="3">
    <source>
        <dbReference type="Proteomes" id="UP000002282"/>
    </source>
</evidence>
<evidence type="ECO:0000313" key="2">
    <source>
        <dbReference type="EMBL" id="EDW93208.1"/>
    </source>
</evidence>
<dbReference type="AlphaFoldDB" id="B4PGJ0"/>
<protein>
    <recommendedName>
        <fullName evidence="4">DUF4485 domain-containing protein</fullName>
    </recommendedName>
</protein>
<sequence length="560" mass="64623">MKEPSEELLDRHFRQQVASYKDVDQARAKQSDRVIMARWIKVFERTPVSQKLARNSLMLLMHGHIKEFGVLKEPFTDMRNCSRNLNAILDEYKGQSCKEKVIGSNITVSKEQPWPAGRTSSRTWNALLKKCSTQILRPRQLTPIKEVAEPSEKEPTTSSFASIVTMIRQTRTRSSGSIESLDAPRSGSECDHVPDRQSVREKVQSLEDEFSWKTPHPLSTSAMENIRNNCQKNSSSSASKSDQPASASKSDQPASGRTRSSSPLSQEKLNQITNVIDQVNRRSSAVQSLKDCFEEMAERLKKTIEPKCVAPAVHKPKVSPPPPPKKFSRIRRDVSPQRARQPGGKCHPFVSFKDITVQQLLIRREKLRVECLAYYNLDGTMKDVKDMPDPPMDTRKTEKRVSGFIIGAYRALARLKRWRGKSKKLRFFQTCFQKCGLRDFVELQALDRRFEMVALKWYRRKVIACQSRTWRSYRRIILAQKPSYDEDDIQLMRHQLELQEELQRERMVHLAKIKEICKTSCCGIISAEVVCKMLKRLDDEHDQLAEDLESLLRQKEQLFQ</sequence>
<dbReference type="Proteomes" id="UP000002282">
    <property type="component" value="Chromosome 3L"/>
</dbReference>
<evidence type="ECO:0000256" key="1">
    <source>
        <dbReference type="SAM" id="MobiDB-lite"/>
    </source>
</evidence>
<reference evidence="2 3" key="1">
    <citation type="journal article" date="2007" name="Nature">
        <title>Evolution of genes and genomes on the Drosophila phylogeny.</title>
        <authorList>
            <consortium name="Drosophila 12 Genomes Consortium"/>
            <person name="Clark A.G."/>
            <person name="Eisen M.B."/>
            <person name="Smith D.R."/>
            <person name="Bergman C.M."/>
            <person name="Oliver B."/>
            <person name="Markow T.A."/>
            <person name="Kaufman T.C."/>
            <person name="Kellis M."/>
            <person name="Gelbart W."/>
            <person name="Iyer V.N."/>
            <person name="Pollard D.A."/>
            <person name="Sackton T.B."/>
            <person name="Larracuente A.M."/>
            <person name="Singh N.D."/>
            <person name="Abad J.P."/>
            <person name="Abt D.N."/>
            <person name="Adryan B."/>
            <person name="Aguade M."/>
            <person name="Akashi H."/>
            <person name="Anderson W.W."/>
            <person name="Aquadro C.F."/>
            <person name="Ardell D.H."/>
            <person name="Arguello R."/>
            <person name="Artieri C.G."/>
            <person name="Barbash D.A."/>
            <person name="Barker D."/>
            <person name="Barsanti P."/>
            <person name="Batterham P."/>
            <person name="Batzoglou S."/>
            <person name="Begun D."/>
            <person name="Bhutkar A."/>
            <person name="Blanco E."/>
            <person name="Bosak S.A."/>
            <person name="Bradley R.K."/>
            <person name="Brand A.D."/>
            <person name="Brent M.R."/>
            <person name="Brooks A.N."/>
            <person name="Brown R.H."/>
            <person name="Butlin R.K."/>
            <person name="Caggese C."/>
            <person name="Calvi B.R."/>
            <person name="Bernardo de Carvalho A."/>
            <person name="Caspi A."/>
            <person name="Castrezana S."/>
            <person name="Celniker S.E."/>
            <person name="Chang J.L."/>
            <person name="Chapple C."/>
            <person name="Chatterji S."/>
            <person name="Chinwalla A."/>
            <person name="Civetta A."/>
            <person name="Clifton S.W."/>
            <person name="Comeron J.M."/>
            <person name="Costello J.C."/>
            <person name="Coyne J.A."/>
            <person name="Daub J."/>
            <person name="David R.G."/>
            <person name="Delcher A.L."/>
            <person name="Delehaunty K."/>
            <person name="Do C.B."/>
            <person name="Ebling H."/>
            <person name="Edwards K."/>
            <person name="Eickbush T."/>
            <person name="Evans J.D."/>
            <person name="Filipski A."/>
            <person name="Findeiss S."/>
            <person name="Freyhult E."/>
            <person name="Fulton L."/>
            <person name="Fulton R."/>
            <person name="Garcia A.C."/>
            <person name="Gardiner A."/>
            <person name="Garfield D.A."/>
            <person name="Garvin B.E."/>
            <person name="Gibson G."/>
            <person name="Gilbert D."/>
            <person name="Gnerre S."/>
            <person name="Godfrey J."/>
            <person name="Good R."/>
            <person name="Gotea V."/>
            <person name="Gravely B."/>
            <person name="Greenberg A.J."/>
            <person name="Griffiths-Jones S."/>
            <person name="Gross S."/>
            <person name="Guigo R."/>
            <person name="Gustafson E.A."/>
            <person name="Haerty W."/>
            <person name="Hahn M.W."/>
            <person name="Halligan D.L."/>
            <person name="Halpern A.L."/>
            <person name="Halter G.M."/>
            <person name="Han M.V."/>
            <person name="Heger A."/>
            <person name="Hillier L."/>
            <person name="Hinrichs A.S."/>
            <person name="Holmes I."/>
            <person name="Hoskins R.A."/>
            <person name="Hubisz M.J."/>
            <person name="Hultmark D."/>
            <person name="Huntley M.A."/>
            <person name="Jaffe D.B."/>
            <person name="Jagadeeshan S."/>
            <person name="Jeck W.R."/>
            <person name="Johnson J."/>
            <person name="Jones C.D."/>
            <person name="Jordan W.C."/>
            <person name="Karpen G.H."/>
            <person name="Kataoka E."/>
            <person name="Keightley P.D."/>
            <person name="Kheradpour P."/>
            <person name="Kirkness E.F."/>
            <person name="Koerich L.B."/>
            <person name="Kristiansen K."/>
            <person name="Kudrna D."/>
            <person name="Kulathinal R.J."/>
            <person name="Kumar S."/>
            <person name="Kwok R."/>
            <person name="Lander E."/>
            <person name="Langley C.H."/>
            <person name="Lapoint R."/>
            <person name="Lazzaro B.P."/>
            <person name="Lee S.J."/>
            <person name="Levesque L."/>
            <person name="Li R."/>
            <person name="Lin C.F."/>
            <person name="Lin M.F."/>
            <person name="Lindblad-Toh K."/>
            <person name="Llopart A."/>
            <person name="Long M."/>
            <person name="Low L."/>
            <person name="Lozovsky E."/>
            <person name="Lu J."/>
            <person name="Luo M."/>
            <person name="Machado C.A."/>
            <person name="Makalowski W."/>
            <person name="Marzo M."/>
            <person name="Matsuda M."/>
            <person name="Matzkin L."/>
            <person name="McAllister B."/>
            <person name="McBride C.S."/>
            <person name="McKernan B."/>
            <person name="McKernan K."/>
            <person name="Mendez-Lago M."/>
            <person name="Minx P."/>
            <person name="Mollenhauer M.U."/>
            <person name="Montooth K."/>
            <person name="Mount S.M."/>
            <person name="Mu X."/>
            <person name="Myers E."/>
            <person name="Negre B."/>
            <person name="Newfeld S."/>
            <person name="Nielsen R."/>
            <person name="Noor M.A."/>
            <person name="O'Grady P."/>
            <person name="Pachter L."/>
            <person name="Papaceit M."/>
            <person name="Parisi M.J."/>
            <person name="Parisi M."/>
            <person name="Parts L."/>
            <person name="Pedersen J.S."/>
            <person name="Pesole G."/>
            <person name="Phillippy A.M."/>
            <person name="Ponting C.P."/>
            <person name="Pop M."/>
            <person name="Porcelli D."/>
            <person name="Powell J.R."/>
            <person name="Prohaska S."/>
            <person name="Pruitt K."/>
            <person name="Puig M."/>
            <person name="Quesneville H."/>
            <person name="Ram K.R."/>
            <person name="Rand D."/>
            <person name="Rasmussen M.D."/>
            <person name="Reed L.K."/>
            <person name="Reenan R."/>
            <person name="Reily A."/>
            <person name="Remington K.A."/>
            <person name="Rieger T.T."/>
            <person name="Ritchie M.G."/>
            <person name="Robin C."/>
            <person name="Rogers Y.H."/>
            <person name="Rohde C."/>
            <person name="Rozas J."/>
            <person name="Rubenfield M.J."/>
            <person name="Ruiz A."/>
            <person name="Russo S."/>
            <person name="Salzberg S.L."/>
            <person name="Sanchez-Gracia A."/>
            <person name="Saranga D.J."/>
            <person name="Sato H."/>
            <person name="Schaeffer S.W."/>
            <person name="Schatz M.C."/>
            <person name="Schlenke T."/>
            <person name="Schwartz R."/>
            <person name="Segarra C."/>
            <person name="Singh R.S."/>
            <person name="Sirot L."/>
            <person name="Sirota M."/>
            <person name="Sisneros N.B."/>
            <person name="Smith C.D."/>
            <person name="Smith T.F."/>
            <person name="Spieth J."/>
            <person name="Stage D.E."/>
            <person name="Stark A."/>
            <person name="Stephan W."/>
            <person name="Strausberg R.L."/>
            <person name="Strempel S."/>
            <person name="Sturgill D."/>
            <person name="Sutton G."/>
            <person name="Sutton G.G."/>
            <person name="Tao W."/>
            <person name="Teichmann S."/>
            <person name="Tobari Y.N."/>
            <person name="Tomimura Y."/>
            <person name="Tsolas J.M."/>
            <person name="Valente V.L."/>
            <person name="Venter E."/>
            <person name="Venter J.C."/>
            <person name="Vicario S."/>
            <person name="Vieira F.G."/>
            <person name="Vilella A.J."/>
            <person name="Villasante A."/>
            <person name="Walenz B."/>
            <person name="Wang J."/>
            <person name="Wasserman M."/>
            <person name="Watts T."/>
            <person name="Wilson D."/>
            <person name="Wilson R.K."/>
            <person name="Wing R.A."/>
            <person name="Wolfner M.F."/>
            <person name="Wong A."/>
            <person name="Wong G.K."/>
            <person name="Wu C.I."/>
            <person name="Wu G."/>
            <person name="Yamamoto D."/>
            <person name="Yang H.P."/>
            <person name="Yang S.P."/>
            <person name="Yorke J.A."/>
            <person name="Yoshida K."/>
            <person name="Zdobnov E."/>
            <person name="Zhang P."/>
            <person name="Zhang Y."/>
            <person name="Zimin A.V."/>
            <person name="Baldwin J."/>
            <person name="Abdouelleil A."/>
            <person name="Abdulkadir J."/>
            <person name="Abebe A."/>
            <person name="Abera B."/>
            <person name="Abreu J."/>
            <person name="Acer S.C."/>
            <person name="Aftuck L."/>
            <person name="Alexander A."/>
            <person name="An P."/>
            <person name="Anderson E."/>
            <person name="Anderson S."/>
            <person name="Arachi H."/>
            <person name="Azer M."/>
            <person name="Bachantsang P."/>
            <person name="Barry A."/>
            <person name="Bayul T."/>
            <person name="Berlin A."/>
            <person name="Bessette D."/>
            <person name="Bloom T."/>
            <person name="Blye J."/>
            <person name="Boguslavskiy L."/>
            <person name="Bonnet C."/>
            <person name="Boukhgalter B."/>
            <person name="Bourzgui I."/>
            <person name="Brown A."/>
            <person name="Cahill P."/>
            <person name="Channer S."/>
            <person name="Cheshatsang Y."/>
            <person name="Chuda L."/>
            <person name="Citroen M."/>
            <person name="Collymore A."/>
            <person name="Cooke P."/>
            <person name="Costello M."/>
            <person name="D'Aco K."/>
            <person name="Daza R."/>
            <person name="De Haan G."/>
            <person name="DeGray S."/>
            <person name="DeMaso C."/>
            <person name="Dhargay N."/>
            <person name="Dooley K."/>
            <person name="Dooley E."/>
            <person name="Doricent M."/>
            <person name="Dorje P."/>
            <person name="Dorjee K."/>
            <person name="Dupes A."/>
            <person name="Elong R."/>
            <person name="Falk J."/>
            <person name="Farina A."/>
            <person name="Faro S."/>
            <person name="Ferguson D."/>
            <person name="Fisher S."/>
            <person name="Foley C.D."/>
            <person name="Franke A."/>
            <person name="Friedrich D."/>
            <person name="Gadbois L."/>
            <person name="Gearin G."/>
            <person name="Gearin C.R."/>
            <person name="Giannoukos G."/>
            <person name="Goode T."/>
            <person name="Graham J."/>
            <person name="Grandbois E."/>
            <person name="Grewal S."/>
            <person name="Gyaltsen K."/>
            <person name="Hafez N."/>
            <person name="Hagos B."/>
            <person name="Hall J."/>
            <person name="Henson C."/>
            <person name="Hollinger A."/>
            <person name="Honan T."/>
            <person name="Huard M.D."/>
            <person name="Hughes L."/>
            <person name="Hurhula B."/>
            <person name="Husby M.E."/>
            <person name="Kamat A."/>
            <person name="Kanga B."/>
            <person name="Kashin S."/>
            <person name="Khazanovich D."/>
            <person name="Kisner P."/>
            <person name="Lance K."/>
            <person name="Lara M."/>
            <person name="Lee W."/>
            <person name="Lennon N."/>
            <person name="Letendre F."/>
            <person name="LeVine R."/>
            <person name="Lipovsky A."/>
            <person name="Liu X."/>
            <person name="Liu J."/>
            <person name="Liu S."/>
            <person name="Lokyitsang T."/>
            <person name="Lokyitsang Y."/>
            <person name="Lubonja R."/>
            <person name="Lui A."/>
            <person name="MacDonald P."/>
            <person name="Magnisalis V."/>
            <person name="Maru K."/>
            <person name="Matthews C."/>
            <person name="McCusker W."/>
            <person name="McDonough S."/>
            <person name="Mehta T."/>
            <person name="Meldrim J."/>
            <person name="Meneus L."/>
            <person name="Mihai O."/>
            <person name="Mihalev A."/>
            <person name="Mihova T."/>
            <person name="Mittelman R."/>
            <person name="Mlenga V."/>
            <person name="Montmayeur A."/>
            <person name="Mulrain L."/>
            <person name="Navidi A."/>
            <person name="Naylor J."/>
            <person name="Negash T."/>
            <person name="Nguyen T."/>
            <person name="Nguyen N."/>
            <person name="Nicol R."/>
            <person name="Norbu C."/>
            <person name="Norbu N."/>
            <person name="Novod N."/>
            <person name="O'Neill B."/>
            <person name="Osman S."/>
            <person name="Markiewicz E."/>
            <person name="Oyono O.L."/>
            <person name="Patti C."/>
            <person name="Phunkhang P."/>
            <person name="Pierre F."/>
            <person name="Priest M."/>
            <person name="Raghuraman S."/>
            <person name="Rege F."/>
            <person name="Reyes R."/>
            <person name="Rise C."/>
            <person name="Rogov P."/>
            <person name="Ross K."/>
            <person name="Ryan E."/>
            <person name="Settipalli S."/>
            <person name="Shea T."/>
            <person name="Sherpa N."/>
            <person name="Shi L."/>
            <person name="Shih D."/>
            <person name="Sparrow T."/>
            <person name="Spaulding J."/>
            <person name="Stalker J."/>
            <person name="Stange-Thomann N."/>
            <person name="Stavropoulos S."/>
            <person name="Stone C."/>
            <person name="Strader C."/>
            <person name="Tesfaye S."/>
            <person name="Thomson T."/>
            <person name="Thoulutsang Y."/>
            <person name="Thoulutsang D."/>
            <person name="Topham K."/>
            <person name="Topping I."/>
            <person name="Tsamla T."/>
            <person name="Vassiliev H."/>
            <person name="Vo A."/>
            <person name="Wangchuk T."/>
            <person name="Wangdi T."/>
            <person name="Weiand M."/>
            <person name="Wilkinson J."/>
            <person name="Wilson A."/>
            <person name="Yadav S."/>
            <person name="Young G."/>
            <person name="Yu Q."/>
            <person name="Zembek L."/>
            <person name="Zhong D."/>
            <person name="Zimmer A."/>
            <person name="Zwirko Z."/>
            <person name="Jaffe D.B."/>
            <person name="Alvarez P."/>
            <person name="Brockman W."/>
            <person name="Butler J."/>
            <person name="Chin C."/>
            <person name="Gnerre S."/>
            <person name="Grabherr M."/>
            <person name="Kleber M."/>
            <person name="Mauceli E."/>
            <person name="MacCallum I."/>
        </authorList>
    </citation>
    <scope>NUCLEOTIDE SEQUENCE [LARGE SCALE GENOMIC DNA]</scope>
    <source>
        <strain evidence="3">Tai18E2 / Tucson 14021-0261.01</strain>
    </source>
</reference>
<dbReference type="OrthoDB" id="7850102at2759"/>
<feature type="compositionally biased region" description="Polar residues" evidence="1">
    <location>
        <begin position="253"/>
        <end position="269"/>
    </location>
</feature>